<dbReference type="GeneID" id="92515758"/>
<comment type="caution">
    <text evidence="2">The sequence shown here is derived from an EMBL/GenBank/DDBJ whole genome shotgun (WGS) entry which is preliminary data.</text>
</comment>
<dbReference type="Proteomes" id="UP000673552">
    <property type="component" value="Unassembled WGS sequence"/>
</dbReference>
<reference evidence="3" key="2">
    <citation type="journal article" date="2021" name="Sci. Data">
        <title>Chromosome-scale genome sequencing, assembly and annotation of six genomes from subfamily Leishmaniinae.</title>
        <authorList>
            <person name="Almutairi H."/>
            <person name="Urbaniak M.D."/>
            <person name="Bates M.D."/>
            <person name="Jariyapan N."/>
            <person name="Kwakye-Nuako G."/>
            <person name="Thomaz Soccol V."/>
            <person name="Al-Salem W.S."/>
            <person name="Dillon R.J."/>
            <person name="Bates P.A."/>
            <person name="Gatherer D."/>
        </authorList>
    </citation>
    <scope>NUCLEOTIDE SEQUENCE [LARGE SCALE GENOMIC DNA]</scope>
</reference>
<organism evidence="2 3">
    <name type="scientific">Leishmania martiniquensis</name>
    <dbReference type="NCBI Taxonomy" id="1580590"/>
    <lineage>
        <taxon>Eukaryota</taxon>
        <taxon>Discoba</taxon>
        <taxon>Euglenozoa</taxon>
        <taxon>Kinetoplastea</taxon>
        <taxon>Metakinetoplastina</taxon>
        <taxon>Trypanosomatida</taxon>
        <taxon>Trypanosomatidae</taxon>
        <taxon>Leishmaniinae</taxon>
        <taxon>Leishmania</taxon>
    </lineage>
</organism>
<gene>
    <name evidence="2" type="ORF">LSCM1_05807</name>
</gene>
<evidence type="ECO:0000313" key="3">
    <source>
        <dbReference type="Proteomes" id="UP000673552"/>
    </source>
</evidence>
<feature type="region of interest" description="Disordered" evidence="1">
    <location>
        <begin position="282"/>
        <end position="303"/>
    </location>
</feature>
<dbReference type="RefSeq" id="XP_067179881.1">
    <property type="nucleotide sequence ID" value="XM_067323246.1"/>
</dbReference>
<dbReference type="AlphaFoldDB" id="A0A836HIT4"/>
<proteinExistence type="predicted"/>
<name>A0A836HIT4_9TRYP</name>
<sequence>MILHLIAVEVLARVVRRSVLHSIAGEGRAPSLTTANDYLQRAACFLFCASQARFEKGLLPLLRRMFWFDETIDAGMYVQLLKRILQRKVVVVTKRICELCGLREARGNMAEIVCQPSHHNYSFFYSPEHQRLLAALVHETSKRPTAFKAAYLVPQRIRFFCRGGRHASARREATQLAHLRSRDMLECFLNAEAWTAAALMAARCGSEEDSADFIKRATGALFDIPTFLSIRPPPTHECRLTCVSSRARCTPSSRMGSSAPNFDFLKPLRPFFSEALRLPDVAEDERQPHVPTSSPAGRHHCAL</sequence>
<dbReference type="OrthoDB" id="271152at2759"/>
<dbReference type="KEGG" id="lmat:92515758"/>
<reference evidence="3" key="1">
    <citation type="journal article" date="2021" name="Microbiol. Resour. Announc.">
        <title>LGAAP: Leishmaniinae Genome Assembly and Annotation Pipeline.</title>
        <authorList>
            <person name="Almutairi H."/>
            <person name="Urbaniak M.D."/>
            <person name="Bates M.D."/>
            <person name="Jariyapan N."/>
            <person name="Kwakye-Nuako G."/>
            <person name="Thomaz-Soccol V."/>
            <person name="Al-Salem W.S."/>
            <person name="Dillon R.J."/>
            <person name="Bates P.A."/>
            <person name="Gatherer D."/>
        </authorList>
    </citation>
    <scope>NUCLEOTIDE SEQUENCE [LARGE SCALE GENOMIC DNA]</scope>
</reference>
<dbReference type="EMBL" id="JAFEUZ010000016">
    <property type="protein sequence ID" value="KAG5482088.1"/>
    <property type="molecule type" value="Genomic_DNA"/>
</dbReference>
<evidence type="ECO:0000256" key="1">
    <source>
        <dbReference type="SAM" id="MobiDB-lite"/>
    </source>
</evidence>
<protein>
    <submittedName>
        <fullName evidence="2">Uncharacterized protein</fullName>
    </submittedName>
</protein>
<evidence type="ECO:0000313" key="2">
    <source>
        <dbReference type="EMBL" id="KAG5482088.1"/>
    </source>
</evidence>
<keyword evidence="3" id="KW-1185">Reference proteome</keyword>
<accession>A0A836HIT4</accession>